<dbReference type="RefSeq" id="WP_226952642.1">
    <property type="nucleotide sequence ID" value="NZ_JACDXW010000001.1"/>
</dbReference>
<organism evidence="3 4">
    <name type="scientific">Mesopusillimonas faecipullorum</name>
    <dbReference type="NCBI Taxonomy" id="2755040"/>
    <lineage>
        <taxon>Bacteria</taxon>
        <taxon>Pseudomonadati</taxon>
        <taxon>Pseudomonadota</taxon>
        <taxon>Betaproteobacteria</taxon>
        <taxon>Burkholderiales</taxon>
        <taxon>Alcaligenaceae</taxon>
        <taxon>Mesopusillimonas</taxon>
    </lineage>
</organism>
<dbReference type="Gene3D" id="2.60.120.10">
    <property type="entry name" value="Jelly Rolls"/>
    <property type="match status" value="1"/>
</dbReference>
<evidence type="ECO:0000313" key="3">
    <source>
        <dbReference type="EMBL" id="MCB5362405.1"/>
    </source>
</evidence>
<dbReference type="EMBL" id="JACDXW010000001">
    <property type="protein sequence ID" value="MCB5362405.1"/>
    <property type="molecule type" value="Genomic_DNA"/>
</dbReference>
<dbReference type="CDD" id="cd00093">
    <property type="entry name" value="HTH_XRE"/>
    <property type="match status" value="1"/>
</dbReference>
<dbReference type="SUPFAM" id="SSF51182">
    <property type="entry name" value="RmlC-like cupins"/>
    <property type="match status" value="1"/>
</dbReference>
<dbReference type="InterPro" id="IPR014710">
    <property type="entry name" value="RmlC-like_jellyroll"/>
</dbReference>
<dbReference type="InterPro" id="IPR001387">
    <property type="entry name" value="Cro/C1-type_HTH"/>
</dbReference>
<accession>A0ABS8C8P8</accession>
<evidence type="ECO:0000259" key="2">
    <source>
        <dbReference type="PROSITE" id="PS50943"/>
    </source>
</evidence>
<dbReference type="Pfam" id="PF07883">
    <property type="entry name" value="Cupin_2"/>
    <property type="match status" value="1"/>
</dbReference>
<dbReference type="SMART" id="SM00530">
    <property type="entry name" value="HTH_XRE"/>
    <property type="match status" value="1"/>
</dbReference>
<sequence>MTGSAPRSKEDFDDEMALSETLVGSRIRHARISRGLTLQQLAALVDCSTSLLSKVENRKANPSIPMLHKICRALGTNIALLFASAEDRDTVVLRANERPVLATDQMHNGIGITLERLIPALPGNLLQGHIHIVQPGGYNDGTLEHEGEEVGYVLEGTLEIVVNGKKYLVEAGDSFFFHSDLPHSYRNPGDCVTRIVWINTPPTF</sequence>
<protein>
    <submittedName>
        <fullName evidence="3">Cupin domain-containing protein</fullName>
    </submittedName>
</protein>
<dbReference type="InterPro" id="IPR050807">
    <property type="entry name" value="TransReg_Diox_bact_type"/>
</dbReference>
<reference evidence="3 4" key="1">
    <citation type="submission" date="2020-07" db="EMBL/GenBank/DDBJ databases">
        <title>Pusillimonas sp. nov., isolated from poultry manure in Taiwan.</title>
        <authorList>
            <person name="Lin S.-Y."/>
            <person name="Tang Y.-S."/>
            <person name="Young C.-C."/>
        </authorList>
    </citation>
    <scope>NUCLEOTIDE SEQUENCE [LARGE SCALE GENOMIC DNA]</scope>
    <source>
        <strain evidence="3 4">CC-YST705</strain>
    </source>
</reference>
<comment type="caution">
    <text evidence="3">The sequence shown here is derived from an EMBL/GenBank/DDBJ whole genome shotgun (WGS) entry which is preliminary data.</text>
</comment>
<evidence type="ECO:0000313" key="4">
    <source>
        <dbReference type="Proteomes" id="UP000776983"/>
    </source>
</evidence>
<evidence type="ECO:0000256" key="1">
    <source>
        <dbReference type="ARBA" id="ARBA00023125"/>
    </source>
</evidence>
<name>A0ABS8C8P8_9BURK</name>
<dbReference type="SUPFAM" id="SSF47413">
    <property type="entry name" value="lambda repressor-like DNA-binding domains"/>
    <property type="match status" value="1"/>
</dbReference>
<dbReference type="Pfam" id="PF01381">
    <property type="entry name" value="HTH_3"/>
    <property type="match status" value="1"/>
</dbReference>
<proteinExistence type="predicted"/>
<dbReference type="InterPro" id="IPR010982">
    <property type="entry name" value="Lambda_DNA-bd_dom_sf"/>
</dbReference>
<dbReference type="Proteomes" id="UP000776983">
    <property type="component" value="Unassembled WGS sequence"/>
</dbReference>
<dbReference type="PANTHER" id="PTHR46797">
    <property type="entry name" value="HTH-TYPE TRANSCRIPTIONAL REGULATOR"/>
    <property type="match status" value="1"/>
</dbReference>
<dbReference type="InterPro" id="IPR013096">
    <property type="entry name" value="Cupin_2"/>
</dbReference>
<keyword evidence="1" id="KW-0238">DNA-binding</keyword>
<dbReference type="PANTHER" id="PTHR46797:SF2">
    <property type="entry name" value="TRANSCRIPTIONAL REGULATOR"/>
    <property type="match status" value="1"/>
</dbReference>
<dbReference type="PROSITE" id="PS50943">
    <property type="entry name" value="HTH_CROC1"/>
    <property type="match status" value="1"/>
</dbReference>
<gene>
    <name evidence="3" type="ORF">H0484_01375</name>
</gene>
<feature type="domain" description="HTH cro/C1-type" evidence="2">
    <location>
        <begin position="27"/>
        <end position="81"/>
    </location>
</feature>
<dbReference type="Gene3D" id="1.10.260.40">
    <property type="entry name" value="lambda repressor-like DNA-binding domains"/>
    <property type="match status" value="1"/>
</dbReference>
<dbReference type="InterPro" id="IPR011051">
    <property type="entry name" value="RmlC_Cupin_sf"/>
</dbReference>
<keyword evidence="4" id="KW-1185">Reference proteome</keyword>
<dbReference type="CDD" id="cd02209">
    <property type="entry name" value="cupin_XRE_C"/>
    <property type="match status" value="1"/>
</dbReference>